<keyword evidence="7" id="KW-0378">Hydrolase</keyword>
<feature type="signal peptide" evidence="5">
    <location>
        <begin position="1"/>
        <end position="21"/>
    </location>
</feature>
<evidence type="ECO:0000259" key="6">
    <source>
        <dbReference type="Pfam" id="PF03443"/>
    </source>
</evidence>
<dbReference type="InterPro" id="IPR049892">
    <property type="entry name" value="AA9"/>
</dbReference>
<reference evidence="7" key="1">
    <citation type="journal article" date="2020" name="Stud. Mycol.">
        <title>101 Dothideomycetes genomes: a test case for predicting lifestyles and emergence of pathogens.</title>
        <authorList>
            <person name="Haridas S."/>
            <person name="Albert R."/>
            <person name="Binder M."/>
            <person name="Bloem J."/>
            <person name="Labutti K."/>
            <person name="Salamov A."/>
            <person name="Andreopoulos B."/>
            <person name="Baker S."/>
            <person name="Barry K."/>
            <person name="Bills G."/>
            <person name="Bluhm B."/>
            <person name="Cannon C."/>
            <person name="Castanera R."/>
            <person name="Culley D."/>
            <person name="Daum C."/>
            <person name="Ezra D."/>
            <person name="Gonzalez J."/>
            <person name="Henrissat B."/>
            <person name="Kuo A."/>
            <person name="Liang C."/>
            <person name="Lipzen A."/>
            <person name="Lutzoni F."/>
            <person name="Magnuson J."/>
            <person name="Mondo S."/>
            <person name="Nolan M."/>
            <person name="Ohm R."/>
            <person name="Pangilinan J."/>
            <person name="Park H.-J."/>
            <person name="Ramirez L."/>
            <person name="Alfaro M."/>
            <person name="Sun H."/>
            <person name="Tritt A."/>
            <person name="Yoshinaga Y."/>
            <person name="Zwiers L.-H."/>
            <person name="Turgeon B."/>
            <person name="Goodwin S."/>
            <person name="Spatafora J."/>
            <person name="Crous P."/>
            <person name="Grigoriev I."/>
        </authorList>
    </citation>
    <scope>NUCLEOTIDE SEQUENCE</scope>
    <source>
        <strain evidence="7">CBS 379.55</strain>
    </source>
</reference>
<dbReference type="Proteomes" id="UP000800097">
    <property type="component" value="Unassembled WGS sequence"/>
</dbReference>
<dbReference type="GO" id="GO:0005576">
    <property type="term" value="C:extracellular region"/>
    <property type="evidence" value="ECO:0007669"/>
    <property type="project" value="UniProtKB-SubCell"/>
</dbReference>
<comment type="subcellular location">
    <subcellularLocation>
        <location evidence="2">Secreted</location>
    </subcellularLocation>
</comment>
<dbReference type="AlphaFoldDB" id="A0A6A6J7W2"/>
<evidence type="ECO:0000256" key="1">
    <source>
        <dbReference type="ARBA" id="ARBA00001973"/>
    </source>
</evidence>
<sequence length="273" mass="29355">MLFVNPPTFLLLSALTSTGLAHSHLEKLWANNVEYEAWDPNAGSIGAKYPSDTPSWYTTNVGGNPLKPNMAKTNDIICAKGASPANMSAPIDAGSELTVKWWMSGYPFPDGHWGPIIDYIAPCNGPCSSVNPADLQFVKIAERGFIRTTSSAEGYWATNEMVANNGTWAIRIPSGLKAGEYVIRHELIALHIAYEAIGKGPYYTDGAEFYPQCISIKIDGTGTKAITGGVAAKSLYRGDEPGLALNIHVMPNNNTNYTIPGPALWSGAELAEF</sequence>
<dbReference type="RefSeq" id="XP_033649627.1">
    <property type="nucleotide sequence ID" value="XM_033799304.1"/>
</dbReference>
<dbReference type="OrthoDB" id="4849160at2759"/>
<keyword evidence="8" id="KW-1185">Reference proteome</keyword>
<evidence type="ECO:0000256" key="3">
    <source>
        <dbReference type="ARBA" id="ARBA00022525"/>
    </source>
</evidence>
<keyword evidence="3" id="KW-0964">Secreted</keyword>
<evidence type="ECO:0000256" key="2">
    <source>
        <dbReference type="ARBA" id="ARBA00004613"/>
    </source>
</evidence>
<dbReference type="Gene3D" id="2.70.50.70">
    <property type="match status" value="1"/>
</dbReference>
<dbReference type="InterPro" id="IPR005103">
    <property type="entry name" value="AA9_LPMO"/>
</dbReference>
<keyword evidence="5" id="KW-0732">Signal</keyword>
<keyword evidence="4" id="KW-1015">Disulfide bond</keyword>
<dbReference type="GO" id="GO:0016787">
    <property type="term" value="F:hydrolase activity"/>
    <property type="evidence" value="ECO:0007669"/>
    <property type="project" value="UniProtKB-KW"/>
</dbReference>
<evidence type="ECO:0000256" key="5">
    <source>
        <dbReference type="SAM" id="SignalP"/>
    </source>
</evidence>
<evidence type="ECO:0000313" key="8">
    <source>
        <dbReference type="Proteomes" id="UP000800097"/>
    </source>
</evidence>
<organism evidence="7 8">
    <name type="scientific">Westerdykella ornata</name>
    <dbReference type="NCBI Taxonomy" id="318751"/>
    <lineage>
        <taxon>Eukaryota</taxon>
        <taxon>Fungi</taxon>
        <taxon>Dikarya</taxon>
        <taxon>Ascomycota</taxon>
        <taxon>Pezizomycotina</taxon>
        <taxon>Dothideomycetes</taxon>
        <taxon>Pleosporomycetidae</taxon>
        <taxon>Pleosporales</taxon>
        <taxon>Sporormiaceae</taxon>
        <taxon>Westerdykella</taxon>
    </lineage>
</organism>
<accession>A0A6A6J7W2</accession>
<name>A0A6A6J7W2_WESOR</name>
<evidence type="ECO:0000313" key="7">
    <source>
        <dbReference type="EMBL" id="KAF2272088.1"/>
    </source>
</evidence>
<feature type="chain" id="PRO_5025596876" evidence="5">
    <location>
        <begin position="22"/>
        <end position="273"/>
    </location>
</feature>
<dbReference type="PANTHER" id="PTHR33353:SF34">
    <property type="entry name" value="ENDO-BETA-1,4-GLUCANASE D"/>
    <property type="match status" value="1"/>
</dbReference>
<dbReference type="Pfam" id="PF03443">
    <property type="entry name" value="AA9"/>
    <property type="match status" value="1"/>
</dbReference>
<feature type="domain" description="Auxiliary Activity family 9 catalytic" evidence="6">
    <location>
        <begin position="22"/>
        <end position="257"/>
    </location>
</feature>
<dbReference type="EMBL" id="ML986527">
    <property type="protein sequence ID" value="KAF2272088.1"/>
    <property type="molecule type" value="Genomic_DNA"/>
</dbReference>
<comment type="cofactor">
    <cofactor evidence="1">
        <name>Cu(2+)</name>
        <dbReference type="ChEBI" id="CHEBI:29036"/>
    </cofactor>
</comment>
<proteinExistence type="predicted"/>
<protein>
    <submittedName>
        <fullName evidence="7">Glycoside hydrolase</fullName>
    </submittedName>
</protein>
<dbReference type="PANTHER" id="PTHR33353">
    <property type="entry name" value="PUTATIVE (AFU_ORTHOLOGUE AFUA_1G12560)-RELATED"/>
    <property type="match status" value="1"/>
</dbReference>
<gene>
    <name evidence="7" type="ORF">EI97DRAFT_437272</name>
</gene>
<dbReference type="GeneID" id="54552479"/>
<dbReference type="CDD" id="cd21175">
    <property type="entry name" value="LPMO_AA9"/>
    <property type="match status" value="1"/>
</dbReference>
<evidence type="ECO:0000256" key="4">
    <source>
        <dbReference type="ARBA" id="ARBA00023157"/>
    </source>
</evidence>